<dbReference type="Gene3D" id="3.30.40.10">
    <property type="entry name" value="Zinc/RING finger domain, C3HC4 (zinc finger)"/>
    <property type="match status" value="1"/>
</dbReference>
<feature type="domain" description="SP-RING-type" evidence="5">
    <location>
        <begin position="343"/>
        <end position="433"/>
    </location>
</feature>
<dbReference type="GO" id="GO:0000785">
    <property type="term" value="C:chromatin"/>
    <property type="evidence" value="ECO:0007669"/>
    <property type="project" value="TreeGrafter"/>
</dbReference>
<dbReference type="PANTHER" id="PTHR10782">
    <property type="entry name" value="ZINC FINGER MIZ DOMAIN-CONTAINING PROTEIN"/>
    <property type="match status" value="1"/>
</dbReference>
<dbReference type="PROSITE" id="PS51044">
    <property type="entry name" value="ZF_SP_RING"/>
    <property type="match status" value="1"/>
</dbReference>
<evidence type="ECO:0000313" key="7">
    <source>
        <dbReference type="Proteomes" id="UP001146793"/>
    </source>
</evidence>
<dbReference type="Pfam" id="PF02891">
    <property type="entry name" value="zf-MIZ"/>
    <property type="match status" value="1"/>
</dbReference>
<gene>
    <name evidence="6" type="ORF">M0812_22412</name>
</gene>
<sequence>MFQRTIKTTNHQEENWNRTTVTKLLLQKPFLTNNEEQRKRNVDFLTTKEMIFKKIFLEYFTLQTQKGLIKENDFLNHEENQKLCYQYLFEDQLSLSLTKKILFGDQKYVKPQSAPLIGPLTIEEPFYQKRLTKKKMEQIKQNCLDNDMIFGIRLFDTSSNKEIFSWPSNLVVCLGNKQIYPKENQNNNYDECNNYSDNDNEQNFGIDIETDHGIECEQMDFESEEEQKEFQFEEDGEGESIVEEISLCGNRSKSNFATQFGKQKESTGFEQNTDVNLPHLFPIDLSDLPQLAKKRKYFLTVKGWQNNSNLVVVLQNMKIINFDHYFQELIPTIFNNKKESFSKISDIIFRSNQSFYNVKQDVCSLKCPISMDFMELPARGKCCKHLQCFDLKSYLKLALNYGNWNCPCCSKPISIEDLSIDGYILSILKQHQKKSEYVTIYSNSRWEPLNTSNENKNQNQEIYIID</sequence>
<dbReference type="GO" id="GO:0016925">
    <property type="term" value="P:protein sumoylation"/>
    <property type="evidence" value="ECO:0007669"/>
    <property type="project" value="TreeGrafter"/>
</dbReference>
<evidence type="ECO:0000256" key="3">
    <source>
        <dbReference type="ARBA" id="ARBA00022833"/>
    </source>
</evidence>
<reference evidence="6" key="1">
    <citation type="submission" date="2022-08" db="EMBL/GenBank/DDBJ databases">
        <title>Novel sulphate-reducing endosymbionts in the free-living metamonad Anaeramoeba.</title>
        <authorList>
            <person name="Jerlstrom-Hultqvist J."/>
            <person name="Cepicka I."/>
            <person name="Gallot-Lavallee L."/>
            <person name="Salas-Leiva D."/>
            <person name="Curtis B.A."/>
            <person name="Zahonova K."/>
            <person name="Pipaliya S."/>
            <person name="Dacks J."/>
            <person name="Roger A.J."/>
        </authorList>
    </citation>
    <scope>NUCLEOTIDE SEQUENCE</scope>
    <source>
        <strain evidence="6">Busselton2</strain>
    </source>
</reference>
<keyword evidence="3" id="KW-0862">Zinc</keyword>
<evidence type="ECO:0000256" key="2">
    <source>
        <dbReference type="ARBA" id="ARBA00022771"/>
    </source>
</evidence>
<comment type="caution">
    <text evidence="6">The sequence shown here is derived from an EMBL/GenBank/DDBJ whole genome shotgun (WGS) entry which is preliminary data.</text>
</comment>
<evidence type="ECO:0000259" key="5">
    <source>
        <dbReference type="PROSITE" id="PS51044"/>
    </source>
</evidence>
<dbReference type="GO" id="GO:0061665">
    <property type="term" value="F:SUMO ligase activity"/>
    <property type="evidence" value="ECO:0007669"/>
    <property type="project" value="TreeGrafter"/>
</dbReference>
<evidence type="ECO:0000313" key="6">
    <source>
        <dbReference type="EMBL" id="KAJ3433453.1"/>
    </source>
</evidence>
<dbReference type="SUPFAM" id="SSF57850">
    <property type="entry name" value="RING/U-box"/>
    <property type="match status" value="1"/>
</dbReference>
<dbReference type="InterPro" id="IPR004181">
    <property type="entry name" value="Znf_MIZ"/>
</dbReference>
<dbReference type="InterPro" id="IPR013083">
    <property type="entry name" value="Znf_RING/FYVE/PHD"/>
</dbReference>
<evidence type="ECO:0000256" key="1">
    <source>
        <dbReference type="ARBA" id="ARBA00022723"/>
    </source>
</evidence>
<name>A0AAV7YUM2_9EUKA</name>
<protein>
    <submittedName>
        <fullName evidence="6">Tonalli isoform b</fullName>
    </submittedName>
</protein>
<keyword evidence="2 4" id="KW-0863">Zinc-finger</keyword>
<organism evidence="6 7">
    <name type="scientific">Anaeramoeba flamelloides</name>
    <dbReference type="NCBI Taxonomy" id="1746091"/>
    <lineage>
        <taxon>Eukaryota</taxon>
        <taxon>Metamonada</taxon>
        <taxon>Anaeramoebidae</taxon>
        <taxon>Anaeramoeba</taxon>
    </lineage>
</organism>
<proteinExistence type="predicted"/>
<dbReference type="AlphaFoldDB" id="A0AAV7YUM2"/>
<dbReference type="Proteomes" id="UP001146793">
    <property type="component" value="Unassembled WGS sequence"/>
</dbReference>
<accession>A0AAV7YUM2</accession>
<keyword evidence="1" id="KW-0479">Metal-binding</keyword>
<dbReference type="EMBL" id="JANTQA010000047">
    <property type="protein sequence ID" value="KAJ3433453.1"/>
    <property type="molecule type" value="Genomic_DNA"/>
</dbReference>
<evidence type="ECO:0000256" key="4">
    <source>
        <dbReference type="PROSITE-ProRule" id="PRU00452"/>
    </source>
</evidence>
<dbReference type="GO" id="GO:0008270">
    <property type="term" value="F:zinc ion binding"/>
    <property type="evidence" value="ECO:0007669"/>
    <property type="project" value="UniProtKB-KW"/>
</dbReference>
<dbReference type="CDD" id="cd16650">
    <property type="entry name" value="SP-RING_PIAS-like"/>
    <property type="match status" value="1"/>
</dbReference>
<dbReference type="PANTHER" id="PTHR10782:SF4">
    <property type="entry name" value="TONALLI, ISOFORM E"/>
    <property type="match status" value="1"/>
</dbReference>